<accession>A0ACC2D6B4</accession>
<organism evidence="1 2">
    <name type="scientific">Diphasiastrum complanatum</name>
    <name type="common">Issler's clubmoss</name>
    <name type="synonym">Lycopodium complanatum</name>
    <dbReference type="NCBI Taxonomy" id="34168"/>
    <lineage>
        <taxon>Eukaryota</taxon>
        <taxon>Viridiplantae</taxon>
        <taxon>Streptophyta</taxon>
        <taxon>Embryophyta</taxon>
        <taxon>Tracheophyta</taxon>
        <taxon>Lycopodiopsida</taxon>
        <taxon>Lycopodiales</taxon>
        <taxon>Lycopodiaceae</taxon>
        <taxon>Lycopodioideae</taxon>
        <taxon>Diphasiastrum</taxon>
    </lineage>
</organism>
<name>A0ACC2D6B4_DIPCM</name>
<proteinExistence type="predicted"/>
<keyword evidence="2" id="KW-1185">Reference proteome</keyword>
<dbReference type="Proteomes" id="UP001162992">
    <property type="component" value="Chromosome 7"/>
</dbReference>
<sequence>MWQTSMHFWPTISLLPVALLIILQSFSWQQDISCASAQKSIILCGNIHSHFYRAISLTLLWKTITVFLTNIHSCGAFNYIYETLNQSLQRQHFNNLMQRSIALSVGKNHSLLPIKSLIAKALFW</sequence>
<dbReference type="EMBL" id="CM055098">
    <property type="protein sequence ID" value="KAJ7549796.1"/>
    <property type="molecule type" value="Genomic_DNA"/>
</dbReference>
<comment type="caution">
    <text evidence="1">The sequence shown here is derived from an EMBL/GenBank/DDBJ whole genome shotgun (WGS) entry which is preliminary data.</text>
</comment>
<protein>
    <submittedName>
        <fullName evidence="1">Uncharacterized protein</fullName>
    </submittedName>
</protein>
<reference evidence="2" key="1">
    <citation type="journal article" date="2024" name="Proc. Natl. Acad. Sci. U.S.A.">
        <title>Extraordinary preservation of gene collinearity over three hundred million years revealed in homosporous lycophytes.</title>
        <authorList>
            <person name="Li C."/>
            <person name="Wickell D."/>
            <person name="Kuo L.Y."/>
            <person name="Chen X."/>
            <person name="Nie B."/>
            <person name="Liao X."/>
            <person name="Peng D."/>
            <person name="Ji J."/>
            <person name="Jenkins J."/>
            <person name="Williams M."/>
            <person name="Shu S."/>
            <person name="Plott C."/>
            <person name="Barry K."/>
            <person name="Rajasekar S."/>
            <person name="Grimwood J."/>
            <person name="Han X."/>
            <person name="Sun S."/>
            <person name="Hou Z."/>
            <person name="He W."/>
            <person name="Dai G."/>
            <person name="Sun C."/>
            <person name="Schmutz J."/>
            <person name="Leebens-Mack J.H."/>
            <person name="Li F.W."/>
            <person name="Wang L."/>
        </authorList>
    </citation>
    <scope>NUCLEOTIDE SEQUENCE [LARGE SCALE GENOMIC DNA]</scope>
    <source>
        <strain evidence="2">cv. PW_Plant_1</strain>
    </source>
</reference>
<gene>
    <name evidence="1" type="ORF">O6H91_07G069800</name>
</gene>
<evidence type="ECO:0000313" key="2">
    <source>
        <dbReference type="Proteomes" id="UP001162992"/>
    </source>
</evidence>
<evidence type="ECO:0000313" key="1">
    <source>
        <dbReference type="EMBL" id="KAJ7549796.1"/>
    </source>
</evidence>